<dbReference type="InterPro" id="IPR008715">
    <property type="entry name" value="SAM-MeTfrase_NodS-like"/>
</dbReference>
<dbReference type="EMBL" id="JBHUER010000010">
    <property type="protein sequence ID" value="MFD1704634.1"/>
    <property type="molecule type" value="Genomic_DNA"/>
</dbReference>
<organism evidence="1 2">
    <name type="scientific">Methylopila henanensis</name>
    <dbReference type="NCBI Taxonomy" id="873516"/>
    <lineage>
        <taxon>Bacteria</taxon>
        <taxon>Pseudomonadati</taxon>
        <taxon>Pseudomonadota</taxon>
        <taxon>Alphaproteobacteria</taxon>
        <taxon>Hyphomicrobiales</taxon>
        <taxon>Methylopilaceae</taxon>
        <taxon>Methylopila</taxon>
    </lineage>
</organism>
<dbReference type="CDD" id="cd02440">
    <property type="entry name" value="AdoMet_MTases"/>
    <property type="match status" value="1"/>
</dbReference>
<proteinExistence type="predicted"/>
<protein>
    <submittedName>
        <fullName evidence="1">SAM-dependent methyltransferase</fullName>
    </submittedName>
</protein>
<dbReference type="Pfam" id="PF05401">
    <property type="entry name" value="NodS"/>
    <property type="match status" value="1"/>
</dbReference>
<dbReference type="InterPro" id="IPR029063">
    <property type="entry name" value="SAM-dependent_MTases_sf"/>
</dbReference>
<accession>A0ABW4KBH4</accession>
<dbReference type="GO" id="GO:0008168">
    <property type="term" value="F:methyltransferase activity"/>
    <property type="evidence" value="ECO:0007669"/>
    <property type="project" value="UniProtKB-KW"/>
</dbReference>
<dbReference type="SUPFAM" id="SSF53335">
    <property type="entry name" value="S-adenosyl-L-methionine-dependent methyltransferases"/>
    <property type="match status" value="1"/>
</dbReference>
<evidence type="ECO:0000313" key="1">
    <source>
        <dbReference type="EMBL" id="MFD1704634.1"/>
    </source>
</evidence>
<gene>
    <name evidence="1" type="ORF">ACFSCV_16630</name>
</gene>
<dbReference type="Proteomes" id="UP001597308">
    <property type="component" value="Unassembled WGS sequence"/>
</dbReference>
<reference evidence="2" key="1">
    <citation type="journal article" date="2019" name="Int. J. Syst. Evol. Microbiol.">
        <title>The Global Catalogue of Microorganisms (GCM) 10K type strain sequencing project: providing services to taxonomists for standard genome sequencing and annotation.</title>
        <authorList>
            <consortium name="The Broad Institute Genomics Platform"/>
            <consortium name="The Broad Institute Genome Sequencing Center for Infectious Disease"/>
            <person name="Wu L."/>
            <person name="Ma J."/>
        </authorList>
    </citation>
    <scope>NUCLEOTIDE SEQUENCE [LARGE SCALE GENOMIC DNA]</scope>
    <source>
        <strain evidence="2">KCTC 23707</strain>
    </source>
</reference>
<comment type="caution">
    <text evidence="1">The sequence shown here is derived from an EMBL/GenBank/DDBJ whole genome shotgun (WGS) entry which is preliminary data.</text>
</comment>
<dbReference type="Gene3D" id="3.40.50.150">
    <property type="entry name" value="Vaccinia Virus protein VP39"/>
    <property type="match status" value="1"/>
</dbReference>
<evidence type="ECO:0000313" key="2">
    <source>
        <dbReference type="Proteomes" id="UP001597308"/>
    </source>
</evidence>
<dbReference type="PANTHER" id="PTHR43861">
    <property type="entry name" value="TRANS-ACONITATE 2-METHYLTRANSFERASE-RELATED"/>
    <property type="match status" value="1"/>
</dbReference>
<sequence length="180" mass="19758">MFAADPDPWRFESSAYERAKYDHTIAALGDRRHGRGLEIGCANGVLTSRLAPHVGELIAIDVSASALAQARRRCAGLPSVRFQEMTFPEQAPAGAFDLIVVSEVAYYWSDRDLVAAGRWLAMALARDGKVVLVHWTGATDYPQTGDGAVEKLGKAAWPIVRPAATERTESYRLDIWERTA</sequence>
<keyword evidence="1" id="KW-0808">Transferase</keyword>
<keyword evidence="2" id="KW-1185">Reference proteome</keyword>
<dbReference type="RefSeq" id="WP_378800680.1">
    <property type="nucleotide sequence ID" value="NZ_JBHUER010000010.1"/>
</dbReference>
<name>A0ABW4KBH4_9HYPH</name>
<keyword evidence="1" id="KW-0489">Methyltransferase</keyword>
<dbReference type="GO" id="GO:0032259">
    <property type="term" value="P:methylation"/>
    <property type="evidence" value="ECO:0007669"/>
    <property type="project" value="UniProtKB-KW"/>
</dbReference>